<evidence type="ECO:0000256" key="5">
    <source>
        <dbReference type="ARBA" id="ARBA00022837"/>
    </source>
</evidence>
<dbReference type="FunFam" id="3.50.50.100:FF:000002">
    <property type="entry name" value="External alternative NAD(P)H-ubiquinone oxidoreductase B1, mitochondrial"/>
    <property type="match status" value="1"/>
</dbReference>
<evidence type="ECO:0000256" key="9">
    <source>
        <dbReference type="SAM" id="Phobius"/>
    </source>
</evidence>
<comment type="subcellular location">
    <subcellularLocation>
        <location evidence="1">Mitochondrion inner membrane</location>
        <topology evidence="1">Peripheral membrane protein</topology>
        <orientation evidence="1">Intermembrane side</orientation>
    </subcellularLocation>
</comment>
<organism evidence="11 12">
    <name type="scientific">Verticillium longisporum</name>
    <name type="common">Verticillium dahliae var. longisporum</name>
    <dbReference type="NCBI Taxonomy" id="100787"/>
    <lineage>
        <taxon>Eukaryota</taxon>
        <taxon>Fungi</taxon>
        <taxon>Dikarya</taxon>
        <taxon>Ascomycota</taxon>
        <taxon>Pezizomycotina</taxon>
        <taxon>Sordariomycetes</taxon>
        <taxon>Hypocreomycetidae</taxon>
        <taxon>Glomerellales</taxon>
        <taxon>Plectosphaerellaceae</taxon>
        <taxon>Verticillium</taxon>
    </lineage>
</organism>
<evidence type="ECO:0000313" key="12">
    <source>
        <dbReference type="Proteomes" id="UP000044602"/>
    </source>
</evidence>
<evidence type="ECO:0000256" key="2">
    <source>
        <dbReference type="ARBA" id="ARBA00005272"/>
    </source>
</evidence>
<gene>
    <name evidence="11" type="ORF">BN1708_013473</name>
</gene>
<feature type="domain" description="EF-hand" evidence="10">
    <location>
        <begin position="537"/>
        <end position="572"/>
    </location>
</feature>
<dbReference type="FunFam" id="3.50.50.100:FF:000005">
    <property type="entry name" value="NADH-ubiquinone oxidoreductase 64 kDa subunit"/>
    <property type="match status" value="1"/>
</dbReference>
<keyword evidence="7" id="KW-0560">Oxidoreductase</keyword>
<dbReference type="STRING" id="100787.A0A0G4LLZ8"/>
<keyword evidence="3" id="KW-0285">Flavoprotein</keyword>
<evidence type="ECO:0000256" key="8">
    <source>
        <dbReference type="ARBA" id="ARBA00023027"/>
    </source>
</evidence>
<evidence type="ECO:0000256" key="3">
    <source>
        <dbReference type="ARBA" id="ARBA00022630"/>
    </source>
</evidence>
<dbReference type="Pfam" id="PF00036">
    <property type="entry name" value="EF-hand_1"/>
    <property type="match status" value="1"/>
</dbReference>
<dbReference type="InterPro" id="IPR002048">
    <property type="entry name" value="EF_hand_dom"/>
</dbReference>
<evidence type="ECO:0000256" key="4">
    <source>
        <dbReference type="ARBA" id="ARBA00022827"/>
    </source>
</evidence>
<dbReference type="SMART" id="SM00054">
    <property type="entry name" value="EFh"/>
    <property type="match status" value="1"/>
</dbReference>
<dbReference type="PANTHER" id="PTHR43706:SF50">
    <property type="entry name" value="NADH DEHYDROGENASE (UBIQUINONE)-RELATED"/>
    <property type="match status" value="1"/>
</dbReference>
<accession>A0A0G4LLZ8</accession>
<evidence type="ECO:0000256" key="1">
    <source>
        <dbReference type="ARBA" id="ARBA00004137"/>
    </source>
</evidence>
<dbReference type="PROSITE" id="PS00018">
    <property type="entry name" value="EF_HAND_1"/>
    <property type="match status" value="1"/>
</dbReference>
<keyword evidence="12" id="KW-1185">Reference proteome</keyword>
<dbReference type="SUPFAM" id="SSF51905">
    <property type="entry name" value="FAD/NAD(P)-binding domain"/>
    <property type="match status" value="2"/>
</dbReference>
<name>A0A0G4LLZ8_VERLO</name>
<feature type="transmembrane region" description="Helical" evidence="9">
    <location>
        <begin position="93"/>
        <end position="114"/>
    </location>
</feature>
<dbReference type="Proteomes" id="UP000044602">
    <property type="component" value="Unassembled WGS sequence"/>
</dbReference>
<dbReference type="PANTHER" id="PTHR43706">
    <property type="entry name" value="NADH DEHYDROGENASE"/>
    <property type="match status" value="1"/>
</dbReference>
<dbReference type="InterPro" id="IPR018247">
    <property type="entry name" value="EF_Hand_1_Ca_BS"/>
</dbReference>
<keyword evidence="9" id="KW-0812">Transmembrane</keyword>
<dbReference type="EMBL" id="CVQH01014447">
    <property type="protein sequence ID" value="CRK22720.1"/>
    <property type="molecule type" value="Genomic_DNA"/>
</dbReference>
<keyword evidence="4" id="KW-0274">FAD</keyword>
<dbReference type="PROSITE" id="PS50222">
    <property type="entry name" value="EF_HAND_2"/>
    <property type="match status" value="1"/>
</dbReference>
<sequence length="691" mass="77544">MRPATATAAPVRLARATRQYRGITGPHCLAGRSQPFTLQSRSYANVPPRSQARTSLTPFFFDAHKAPKASVRPISGKPLPQVKSRAWNFAYRAAAWFGISVAFVGVSVVGFFVYDASTYKEHSTGMDITVSQMALNPRIGGPKNLPIAEVFIDDSDHETKQNQKDKPKLVILGGGWGGVAMLKELNPDDYHVTVISPKNYFLFTPMLPSATVGTLELRSLVEPIRRVLARVNGHFVRAKAENVEFSHKLVEVSQEDKQGNVTRFYVPYDKLVIAVGSTTNPHGVKGLQNAHFLKDINDARLIRNSIIRNLEKSCLPTTTDEERKRLLSFVVSGGGPTGVEFAAELFDLLNEDLTENFPRLLRNQISVHLIQSRSHILNTYDEAVSKYAEARFARDQVDVQINSRVQEVQPDKIIYTQRQDDGSIVTKEIPMGFCLWSTGVSQTEFCKRLSERLGSMQTNRHALETDTHLRLNGAPLGDVYAIGDCSTVQNNVADHIVTFLRNLAWKRGKDPETLELHFSDWRDVASDIKKRFPQAIGHLKRVDKLFAQFDKDQSGTLDFGELRELLKQIDSKLTSLPATAQRAHQQGQYLAHKFNKMARTADALRQNEIQDGDIDSVVYRAFEYHHLGSLAYIGNSAVFDLGQGWNITGGLWAVYAWRSVYFAQSVSFRTRMLLAMDWAKRGLFGRDLVAY</sequence>
<dbReference type="InterPro" id="IPR036188">
    <property type="entry name" value="FAD/NAD-bd_sf"/>
</dbReference>
<reference evidence="12" key="1">
    <citation type="submission" date="2015-05" db="EMBL/GenBank/DDBJ databases">
        <authorList>
            <person name="Fogelqvist Johan"/>
        </authorList>
    </citation>
    <scope>NUCLEOTIDE SEQUENCE [LARGE SCALE GENOMIC DNA]</scope>
</reference>
<dbReference type="InterPro" id="IPR011992">
    <property type="entry name" value="EF-hand-dom_pair"/>
</dbReference>
<dbReference type="GO" id="GO:0005743">
    <property type="term" value="C:mitochondrial inner membrane"/>
    <property type="evidence" value="ECO:0007669"/>
    <property type="project" value="UniProtKB-SubCell"/>
</dbReference>
<keyword evidence="5" id="KW-0106">Calcium</keyword>
<keyword evidence="6" id="KW-0809">Transit peptide</keyword>
<evidence type="ECO:0000259" key="10">
    <source>
        <dbReference type="PROSITE" id="PS50222"/>
    </source>
</evidence>
<keyword evidence="9" id="KW-0472">Membrane</keyword>
<keyword evidence="9" id="KW-1133">Transmembrane helix</keyword>
<dbReference type="SUPFAM" id="SSF47473">
    <property type="entry name" value="EF-hand"/>
    <property type="match status" value="1"/>
</dbReference>
<dbReference type="InterPro" id="IPR054585">
    <property type="entry name" value="NDH2-like_C"/>
</dbReference>
<dbReference type="GO" id="GO:0003954">
    <property type="term" value="F:NADH dehydrogenase activity"/>
    <property type="evidence" value="ECO:0007669"/>
    <property type="project" value="InterPro"/>
</dbReference>
<protein>
    <recommendedName>
        <fullName evidence="10">EF-hand domain-containing protein</fullName>
    </recommendedName>
</protein>
<dbReference type="InterPro" id="IPR023753">
    <property type="entry name" value="FAD/NAD-binding_dom"/>
</dbReference>
<dbReference type="Pfam" id="PF22366">
    <property type="entry name" value="NDH2_C"/>
    <property type="match status" value="1"/>
</dbReference>
<dbReference type="Gene3D" id="3.50.50.100">
    <property type="match status" value="2"/>
</dbReference>
<evidence type="ECO:0000256" key="7">
    <source>
        <dbReference type="ARBA" id="ARBA00023002"/>
    </source>
</evidence>
<dbReference type="Pfam" id="PF07992">
    <property type="entry name" value="Pyr_redox_2"/>
    <property type="match status" value="1"/>
</dbReference>
<dbReference type="AlphaFoldDB" id="A0A0G4LLZ8"/>
<keyword evidence="8" id="KW-0520">NAD</keyword>
<evidence type="ECO:0000256" key="6">
    <source>
        <dbReference type="ARBA" id="ARBA00022946"/>
    </source>
</evidence>
<dbReference type="GO" id="GO:0005509">
    <property type="term" value="F:calcium ion binding"/>
    <property type="evidence" value="ECO:0007669"/>
    <property type="project" value="InterPro"/>
</dbReference>
<dbReference type="PRINTS" id="PR00368">
    <property type="entry name" value="FADPNR"/>
</dbReference>
<proteinExistence type="inferred from homology"/>
<evidence type="ECO:0000313" key="11">
    <source>
        <dbReference type="EMBL" id="CRK22720.1"/>
    </source>
</evidence>
<comment type="similarity">
    <text evidence="2">Belongs to the NADH dehydrogenase family.</text>
</comment>
<dbReference type="InterPro" id="IPR045024">
    <property type="entry name" value="NDH-2"/>
</dbReference>